<accession>A0ABU6NW64</accession>
<keyword evidence="4" id="KW-0808">Transferase</keyword>
<dbReference type="CDD" id="cd00075">
    <property type="entry name" value="HATPase"/>
    <property type="match status" value="1"/>
</dbReference>
<dbReference type="InterPro" id="IPR052155">
    <property type="entry name" value="Biofilm_reg_signaling"/>
</dbReference>
<dbReference type="EMBL" id="JARTFS010000001">
    <property type="protein sequence ID" value="MED4400016.1"/>
    <property type="molecule type" value="Genomic_DNA"/>
</dbReference>
<dbReference type="Pfam" id="PF08448">
    <property type="entry name" value="PAS_4"/>
    <property type="match status" value="2"/>
</dbReference>
<dbReference type="EC" id="2.7.13.3" evidence="2"/>
<evidence type="ECO:0000259" key="10">
    <source>
        <dbReference type="PROSITE" id="PS50112"/>
    </source>
</evidence>
<dbReference type="InterPro" id="IPR001633">
    <property type="entry name" value="EAL_dom"/>
</dbReference>
<evidence type="ECO:0000256" key="8">
    <source>
        <dbReference type="ARBA" id="ARBA00023012"/>
    </source>
</evidence>
<name>A0ABU6NW64_9BACI</name>
<dbReference type="Gene3D" id="3.30.565.10">
    <property type="entry name" value="Histidine kinase-like ATPase, C-terminal domain"/>
    <property type="match status" value="1"/>
</dbReference>
<organism evidence="13 14">
    <name type="scientific">Metabacillus fastidiosus</name>
    <dbReference type="NCBI Taxonomy" id="1458"/>
    <lineage>
        <taxon>Bacteria</taxon>
        <taxon>Bacillati</taxon>
        <taxon>Bacillota</taxon>
        <taxon>Bacilli</taxon>
        <taxon>Bacillales</taxon>
        <taxon>Bacillaceae</taxon>
        <taxon>Metabacillus</taxon>
    </lineage>
</organism>
<proteinExistence type="predicted"/>
<dbReference type="InterPro" id="IPR013767">
    <property type="entry name" value="PAS_fold"/>
</dbReference>
<evidence type="ECO:0000256" key="7">
    <source>
        <dbReference type="ARBA" id="ARBA00022840"/>
    </source>
</evidence>
<dbReference type="Pfam" id="PF02518">
    <property type="entry name" value="HATPase_c"/>
    <property type="match status" value="1"/>
</dbReference>
<sequence length="870" mass="99536">MSNTPYSEDILEKMSDAFYSLTEDLKIEYINNVTEQLLKIKREKVIGQYIYDALPHNDIDNFVKRYKKLLSDQKPIEFKEYFNGRWYEIRAFPSKTGLSVFFKDITVPKQDDEKINRFMFSSSYEEDVRSNPLKIEFHKAIESNQLLLYYQPRINLKTGKVTGMEALVAPETFILAVEESEVITSIGTWVLYTACKQNKKWQKQGFSIVVSINISTIQLTQLNLIKAITTVLQTTELDASFLEIEISEMMTADIEETILMLQRLKKLGVRICIANFGERFRSLSYLKNSLVDTLKIDQSFVREICNNANDEMIVKTIISMAHNLNLNVVAEGIEAKEQLVFLKEHLCDEGGGSFLSNPLAANELEGKLSDIQQIVEKHGIFKDINERVSMEELLGLAKKELHDTVRLQQGLIFKFKKINGRFIHTLSDGELMYRFGFVPSQVIGKSLEEFIFNGTAVKITSYYQKAWEGEEFVSYENELNGIHYLATLRPIKEDGKVTEVIGSCIDITSRKEAEDKWRESEKRYKIIAENLIDIIMLLDGNGAILYASPSLGKALGFPLKSYVGESSFDLIHPEDKQRVIMAFEQSMEKMIPSQVEARFLDINKKSKLLEGLGTPVIGENGRPGYFILVGRDITEKRRTEEVLSKVEKLAIVGELAAGVAHEIRNPLTSIKGFIQLFQQGMIKREFFEIIFGEFLSIEEILKEFINLAKPQEIQVEKLNLKALLKDVEILLKSEQSLKNVQISQEYKQELPEIMCDRYQIKQVFVHIIRNSIEAIPDRGYVKIQGSVEGDNVLIEIIDNGVGMSKERIKRLGEPFYSNKEKGTGLGLMLCFRIVQQHNGTIRVKSKENYGTAVEVRLPIKCTNKKEYNVD</sequence>
<evidence type="ECO:0000259" key="9">
    <source>
        <dbReference type="PROSITE" id="PS50109"/>
    </source>
</evidence>
<evidence type="ECO:0000256" key="5">
    <source>
        <dbReference type="ARBA" id="ARBA00022741"/>
    </source>
</evidence>
<dbReference type="NCBIfam" id="TIGR00229">
    <property type="entry name" value="sensory_box"/>
    <property type="match status" value="2"/>
</dbReference>
<dbReference type="InterPro" id="IPR000700">
    <property type="entry name" value="PAS-assoc_C"/>
</dbReference>
<evidence type="ECO:0000256" key="6">
    <source>
        <dbReference type="ARBA" id="ARBA00022777"/>
    </source>
</evidence>
<evidence type="ECO:0000313" key="13">
    <source>
        <dbReference type="EMBL" id="MED4400016.1"/>
    </source>
</evidence>
<evidence type="ECO:0000256" key="3">
    <source>
        <dbReference type="ARBA" id="ARBA00022553"/>
    </source>
</evidence>
<feature type="domain" description="PAS" evidence="10">
    <location>
        <begin position="520"/>
        <end position="590"/>
    </location>
</feature>
<keyword evidence="5" id="KW-0547">Nucleotide-binding</keyword>
<dbReference type="PROSITE" id="PS50883">
    <property type="entry name" value="EAL"/>
    <property type="match status" value="1"/>
</dbReference>
<evidence type="ECO:0000313" key="14">
    <source>
        <dbReference type="Proteomes" id="UP001342826"/>
    </source>
</evidence>
<comment type="caution">
    <text evidence="13">The sequence shown here is derived from an EMBL/GenBank/DDBJ whole genome shotgun (WGS) entry which is preliminary data.</text>
</comment>
<evidence type="ECO:0000256" key="2">
    <source>
        <dbReference type="ARBA" id="ARBA00012438"/>
    </source>
</evidence>
<dbReference type="Proteomes" id="UP001342826">
    <property type="component" value="Unassembled WGS sequence"/>
</dbReference>
<gene>
    <name evidence="13" type="ORF">P9271_01390</name>
</gene>
<protein>
    <recommendedName>
        <fullName evidence="2">histidine kinase</fullName>
        <ecNumber evidence="2">2.7.13.3</ecNumber>
    </recommendedName>
</protein>
<dbReference type="SUPFAM" id="SSF55785">
    <property type="entry name" value="PYP-like sensor domain (PAS domain)"/>
    <property type="match status" value="3"/>
</dbReference>
<dbReference type="CDD" id="cd01948">
    <property type="entry name" value="EAL"/>
    <property type="match status" value="1"/>
</dbReference>
<dbReference type="PROSITE" id="PS50109">
    <property type="entry name" value="HIS_KIN"/>
    <property type="match status" value="1"/>
</dbReference>
<dbReference type="SUPFAM" id="SSF141868">
    <property type="entry name" value="EAL domain-like"/>
    <property type="match status" value="1"/>
</dbReference>
<dbReference type="Gene3D" id="3.20.20.450">
    <property type="entry name" value="EAL domain"/>
    <property type="match status" value="1"/>
</dbReference>
<dbReference type="SMART" id="SM00387">
    <property type="entry name" value="HATPase_c"/>
    <property type="match status" value="1"/>
</dbReference>
<evidence type="ECO:0000256" key="4">
    <source>
        <dbReference type="ARBA" id="ARBA00022679"/>
    </source>
</evidence>
<dbReference type="PROSITE" id="PS50113">
    <property type="entry name" value="PAC"/>
    <property type="match status" value="1"/>
</dbReference>
<keyword evidence="6" id="KW-0418">Kinase</keyword>
<evidence type="ECO:0000259" key="12">
    <source>
        <dbReference type="PROSITE" id="PS50883"/>
    </source>
</evidence>
<dbReference type="InterPro" id="IPR013656">
    <property type="entry name" value="PAS_4"/>
</dbReference>
<feature type="domain" description="EAL" evidence="12">
    <location>
        <begin position="130"/>
        <end position="372"/>
    </location>
</feature>
<dbReference type="Pfam" id="PF00563">
    <property type="entry name" value="EAL"/>
    <property type="match status" value="1"/>
</dbReference>
<keyword evidence="7" id="KW-0067">ATP-binding</keyword>
<dbReference type="InterPro" id="IPR003594">
    <property type="entry name" value="HATPase_dom"/>
</dbReference>
<keyword evidence="8" id="KW-0902">Two-component regulatory system</keyword>
<evidence type="ECO:0000256" key="1">
    <source>
        <dbReference type="ARBA" id="ARBA00000085"/>
    </source>
</evidence>
<dbReference type="PROSITE" id="PS50112">
    <property type="entry name" value="PAS"/>
    <property type="match status" value="2"/>
</dbReference>
<feature type="domain" description="PAC" evidence="11">
    <location>
        <begin position="593"/>
        <end position="645"/>
    </location>
</feature>
<feature type="domain" description="PAS" evidence="10">
    <location>
        <begin position="3"/>
        <end position="73"/>
    </location>
</feature>
<dbReference type="RefSeq" id="WP_328014663.1">
    <property type="nucleotide sequence ID" value="NZ_JARTFS010000001.1"/>
</dbReference>
<dbReference type="CDD" id="cd00082">
    <property type="entry name" value="HisKA"/>
    <property type="match status" value="1"/>
</dbReference>
<dbReference type="SUPFAM" id="SSF47384">
    <property type="entry name" value="Homodimeric domain of signal transducing histidine kinase"/>
    <property type="match status" value="1"/>
</dbReference>
<keyword evidence="14" id="KW-1185">Reference proteome</keyword>
<feature type="domain" description="Histidine kinase" evidence="9">
    <location>
        <begin position="658"/>
        <end position="861"/>
    </location>
</feature>
<dbReference type="InterPro" id="IPR036097">
    <property type="entry name" value="HisK_dim/P_sf"/>
</dbReference>
<dbReference type="Pfam" id="PF00989">
    <property type="entry name" value="PAS"/>
    <property type="match status" value="1"/>
</dbReference>
<dbReference type="SUPFAM" id="SSF55874">
    <property type="entry name" value="ATPase domain of HSP90 chaperone/DNA topoisomerase II/histidine kinase"/>
    <property type="match status" value="1"/>
</dbReference>
<dbReference type="InterPro" id="IPR035919">
    <property type="entry name" value="EAL_sf"/>
</dbReference>
<dbReference type="Pfam" id="PF00512">
    <property type="entry name" value="HisKA"/>
    <property type="match status" value="1"/>
</dbReference>
<dbReference type="Gene3D" id="1.10.287.130">
    <property type="match status" value="1"/>
</dbReference>
<dbReference type="SMART" id="SM00052">
    <property type="entry name" value="EAL"/>
    <property type="match status" value="1"/>
</dbReference>
<keyword evidence="3" id="KW-0597">Phosphoprotein</keyword>
<dbReference type="InterPro" id="IPR036890">
    <property type="entry name" value="HATPase_C_sf"/>
</dbReference>
<reference evidence="13 14" key="1">
    <citation type="submission" date="2023-03" db="EMBL/GenBank/DDBJ databases">
        <title>Bacillus Genome Sequencing.</title>
        <authorList>
            <person name="Dunlap C."/>
        </authorList>
    </citation>
    <scope>NUCLEOTIDE SEQUENCE [LARGE SCALE GENOMIC DNA]</scope>
    <source>
        <strain evidence="13 14">NRS-1717</strain>
    </source>
</reference>
<dbReference type="Gene3D" id="3.30.450.20">
    <property type="entry name" value="PAS domain"/>
    <property type="match status" value="3"/>
</dbReference>
<dbReference type="InterPro" id="IPR035965">
    <property type="entry name" value="PAS-like_dom_sf"/>
</dbReference>
<dbReference type="SMART" id="SM00091">
    <property type="entry name" value="PAS"/>
    <property type="match status" value="2"/>
</dbReference>
<evidence type="ECO:0000259" key="11">
    <source>
        <dbReference type="PROSITE" id="PS50113"/>
    </source>
</evidence>
<dbReference type="InterPro" id="IPR003661">
    <property type="entry name" value="HisK_dim/P_dom"/>
</dbReference>
<comment type="catalytic activity">
    <reaction evidence="1">
        <text>ATP + protein L-histidine = ADP + protein N-phospho-L-histidine.</text>
        <dbReference type="EC" id="2.7.13.3"/>
    </reaction>
</comment>
<dbReference type="InterPro" id="IPR000014">
    <property type="entry name" value="PAS"/>
</dbReference>
<dbReference type="SMART" id="SM00388">
    <property type="entry name" value="HisKA"/>
    <property type="match status" value="1"/>
</dbReference>
<dbReference type="InterPro" id="IPR004358">
    <property type="entry name" value="Sig_transdc_His_kin-like_C"/>
</dbReference>
<dbReference type="InterPro" id="IPR005467">
    <property type="entry name" value="His_kinase_dom"/>
</dbReference>
<dbReference type="CDD" id="cd00130">
    <property type="entry name" value="PAS"/>
    <property type="match status" value="2"/>
</dbReference>
<dbReference type="PANTHER" id="PTHR44757">
    <property type="entry name" value="DIGUANYLATE CYCLASE DGCP"/>
    <property type="match status" value="1"/>
</dbReference>
<dbReference type="PANTHER" id="PTHR44757:SF2">
    <property type="entry name" value="BIOFILM ARCHITECTURE MAINTENANCE PROTEIN MBAA"/>
    <property type="match status" value="1"/>
</dbReference>
<dbReference type="PRINTS" id="PR00344">
    <property type="entry name" value="BCTRLSENSOR"/>
</dbReference>